<reference evidence="2" key="1">
    <citation type="journal article" date="2023" name="Mol. Phylogenet. Evol.">
        <title>Genome-scale phylogeny and comparative genomics of the fungal order Sordariales.</title>
        <authorList>
            <person name="Hensen N."/>
            <person name="Bonometti L."/>
            <person name="Westerberg I."/>
            <person name="Brannstrom I.O."/>
            <person name="Guillou S."/>
            <person name="Cros-Aarteil S."/>
            <person name="Calhoun S."/>
            <person name="Haridas S."/>
            <person name="Kuo A."/>
            <person name="Mondo S."/>
            <person name="Pangilinan J."/>
            <person name="Riley R."/>
            <person name="LaButti K."/>
            <person name="Andreopoulos B."/>
            <person name="Lipzen A."/>
            <person name="Chen C."/>
            <person name="Yan M."/>
            <person name="Daum C."/>
            <person name="Ng V."/>
            <person name="Clum A."/>
            <person name="Steindorff A."/>
            <person name="Ohm R.A."/>
            <person name="Martin F."/>
            <person name="Silar P."/>
            <person name="Natvig D.O."/>
            <person name="Lalanne C."/>
            <person name="Gautier V."/>
            <person name="Ament-Velasquez S.L."/>
            <person name="Kruys A."/>
            <person name="Hutchinson M.I."/>
            <person name="Powell A.J."/>
            <person name="Barry K."/>
            <person name="Miller A.N."/>
            <person name="Grigoriev I.V."/>
            <person name="Debuchy R."/>
            <person name="Gladieux P."/>
            <person name="Hiltunen Thoren M."/>
            <person name="Johannesson H."/>
        </authorList>
    </citation>
    <scope>NUCLEOTIDE SEQUENCE</scope>
    <source>
        <strain evidence="2">CBS 232.78</strain>
    </source>
</reference>
<dbReference type="InterPro" id="IPR010730">
    <property type="entry name" value="HET"/>
</dbReference>
<accession>A0AAE0N2L7</accession>
<dbReference type="Pfam" id="PF06985">
    <property type="entry name" value="HET"/>
    <property type="match status" value="1"/>
</dbReference>
<feature type="domain" description="Heterokaryon incompatibility" evidence="1">
    <location>
        <begin position="61"/>
        <end position="196"/>
    </location>
</feature>
<comment type="caution">
    <text evidence="2">The sequence shown here is derived from an EMBL/GenBank/DDBJ whole genome shotgun (WGS) entry which is preliminary data.</text>
</comment>
<dbReference type="Proteomes" id="UP001285441">
    <property type="component" value="Unassembled WGS sequence"/>
</dbReference>
<reference evidence="2" key="2">
    <citation type="submission" date="2023-06" db="EMBL/GenBank/DDBJ databases">
        <authorList>
            <consortium name="Lawrence Berkeley National Laboratory"/>
            <person name="Haridas S."/>
            <person name="Hensen N."/>
            <person name="Bonometti L."/>
            <person name="Westerberg I."/>
            <person name="Brannstrom I.O."/>
            <person name="Guillou S."/>
            <person name="Cros-Aarteil S."/>
            <person name="Calhoun S."/>
            <person name="Kuo A."/>
            <person name="Mondo S."/>
            <person name="Pangilinan J."/>
            <person name="Riley R."/>
            <person name="LaButti K."/>
            <person name="Andreopoulos B."/>
            <person name="Lipzen A."/>
            <person name="Chen C."/>
            <person name="Yanf M."/>
            <person name="Daum C."/>
            <person name="Ng V."/>
            <person name="Clum A."/>
            <person name="Steindorff A."/>
            <person name="Ohm R."/>
            <person name="Martin F."/>
            <person name="Silar P."/>
            <person name="Natvig D."/>
            <person name="Lalanne C."/>
            <person name="Gautier V."/>
            <person name="Ament-velasquez S.L."/>
            <person name="Kruys A."/>
            <person name="Hutchinson M.I."/>
            <person name="Powell A.J."/>
            <person name="Barry K."/>
            <person name="Miller A.N."/>
            <person name="Grigoriev I.V."/>
            <person name="Debuchy R."/>
            <person name="Gladieux P."/>
            <person name="Thoren M.H."/>
            <person name="Johannesson H."/>
        </authorList>
    </citation>
    <scope>NUCLEOTIDE SEQUENCE</scope>
    <source>
        <strain evidence="2">CBS 232.78</strain>
    </source>
</reference>
<sequence>MPDSLSRPIKIETLKTWLATCDAQHAEHCRAGQITDDNQLPTWLVDVSRQCIVHAQADLKYIALSYVWGRAASVSLTRSTLDKLMNEGSLDEEVLPRTIRDAMNLATALDIGYLWVDRLCIVQDDDAEKHAQIKAMGSIYARSHFTLIAAQSHDASGPLTSRPLRLSPPPSWASGLITPVVRTIAVWFSRGWTFQEFLFSRRKVVFHNNTVNWECHCSSAHENQELRSLTLSPCLRQTTQTSSLGVDIDPWPNFHRYARLAALFTPRFLTYPEDVLDAFAGASAAFAQIYPGGMVTGMPAMVFDAALIWQPYHPLERRKPNVLPDREAILPSWSWVSWRGELHSEAWQSGYNYLRRQPNHDPEGSGDGIIKQHWTTISTVKWSHSSTLTSERHPIPVLADEWRKKYTHPSSPPPPTDWQRHNGQITKAASFFTHPSVPGHEFWYPIPIGVNNHGRASRSRYLHTTTRHAHAEPFPKTSRSFGSGCAVLALKAPDGRQAGCLRLNDMEQNTRGNTVAEKCHLIELSAGEVALDEYVEDLRDHPLADYEFYNVMWVEWKGGVAYRRAVGRVEKAFWEAAAVEINLLLG</sequence>
<dbReference type="EMBL" id="JAULSW010000011">
    <property type="protein sequence ID" value="KAK3367858.1"/>
    <property type="molecule type" value="Genomic_DNA"/>
</dbReference>
<proteinExistence type="predicted"/>
<name>A0AAE0N2L7_9PEZI</name>
<dbReference type="PANTHER" id="PTHR33112:SF16">
    <property type="entry name" value="HETEROKARYON INCOMPATIBILITY DOMAIN-CONTAINING PROTEIN"/>
    <property type="match status" value="1"/>
</dbReference>
<dbReference type="AlphaFoldDB" id="A0AAE0N2L7"/>
<evidence type="ECO:0000259" key="1">
    <source>
        <dbReference type="Pfam" id="PF06985"/>
    </source>
</evidence>
<evidence type="ECO:0000313" key="2">
    <source>
        <dbReference type="EMBL" id="KAK3367858.1"/>
    </source>
</evidence>
<protein>
    <submittedName>
        <fullName evidence="2">Heterokaryon incompatibility protein-domain-containing protein</fullName>
    </submittedName>
</protein>
<dbReference type="PANTHER" id="PTHR33112">
    <property type="entry name" value="DOMAIN PROTEIN, PUTATIVE-RELATED"/>
    <property type="match status" value="1"/>
</dbReference>
<evidence type="ECO:0000313" key="3">
    <source>
        <dbReference type="Proteomes" id="UP001285441"/>
    </source>
</evidence>
<keyword evidence="3" id="KW-1185">Reference proteome</keyword>
<gene>
    <name evidence="2" type="ORF">B0H63DRAFT_405176</name>
</gene>
<organism evidence="2 3">
    <name type="scientific">Podospora didyma</name>
    <dbReference type="NCBI Taxonomy" id="330526"/>
    <lineage>
        <taxon>Eukaryota</taxon>
        <taxon>Fungi</taxon>
        <taxon>Dikarya</taxon>
        <taxon>Ascomycota</taxon>
        <taxon>Pezizomycotina</taxon>
        <taxon>Sordariomycetes</taxon>
        <taxon>Sordariomycetidae</taxon>
        <taxon>Sordariales</taxon>
        <taxon>Podosporaceae</taxon>
        <taxon>Podospora</taxon>
    </lineage>
</organism>